<dbReference type="RefSeq" id="WP_312645825.1">
    <property type="nucleotide sequence ID" value="NZ_CP116967.1"/>
</dbReference>
<dbReference type="Proteomes" id="UP001302719">
    <property type="component" value="Chromosome"/>
</dbReference>
<dbReference type="SUPFAM" id="SSF53335">
    <property type="entry name" value="S-adenosyl-L-methionine-dependent methyltransferases"/>
    <property type="match status" value="1"/>
</dbReference>
<organism evidence="3 4">
    <name type="scientific">Candidatus Nitrospira allomarina</name>
    <dbReference type="NCBI Taxonomy" id="3020900"/>
    <lineage>
        <taxon>Bacteria</taxon>
        <taxon>Pseudomonadati</taxon>
        <taxon>Nitrospirota</taxon>
        <taxon>Nitrospiria</taxon>
        <taxon>Nitrospirales</taxon>
        <taxon>Nitrospiraceae</taxon>
        <taxon>Nitrospira</taxon>
    </lineage>
</organism>
<protein>
    <submittedName>
        <fullName evidence="3">SAM-dependent methyltransferase</fullName>
        <ecNumber evidence="3">2.1.1.-</ecNumber>
    </submittedName>
</protein>
<evidence type="ECO:0000256" key="2">
    <source>
        <dbReference type="ARBA" id="ARBA00022679"/>
    </source>
</evidence>
<dbReference type="InterPro" id="IPR003788">
    <property type="entry name" value="NDUFAF7"/>
</dbReference>
<dbReference type="Gene3D" id="3.40.50.12710">
    <property type="match status" value="1"/>
</dbReference>
<dbReference type="GO" id="GO:0032259">
    <property type="term" value="P:methylation"/>
    <property type="evidence" value="ECO:0007669"/>
    <property type="project" value="UniProtKB-KW"/>
</dbReference>
<dbReference type="Pfam" id="PF02636">
    <property type="entry name" value="Methyltransf_28"/>
    <property type="match status" value="1"/>
</dbReference>
<dbReference type="EC" id="2.1.1.-" evidence="3"/>
<reference evidence="3 4" key="1">
    <citation type="submission" date="2023-01" db="EMBL/GenBank/DDBJ databases">
        <title>Cultivation and genomic characterization of new, ubiquitous marine nitrite-oxidizing bacteria from the Nitrospirales.</title>
        <authorList>
            <person name="Mueller A.J."/>
            <person name="Daebeler A."/>
            <person name="Herbold C.W."/>
            <person name="Kirkegaard R.H."/>
            <person name="Daims H."/>
        </authorList>
    </citation>
    <scope>NUCLEOTIDE SEQUENCE [LARGE SCALE GENOMIC DNA]</scope>
    <source>
        <strain evidence="3 4">VA</strain>
    </source>
</reference>
<evidence type="ECO:0000256" key="1">
    <source>
        <dbReference type="ARBA" id="ARBA00022603"/>
    </source>
</evidence>
<sequence length="355" mass="39309">MNRIDTELGKALKAKIRTQGPMTFRDFMAAALYDETMGFYAKAPKIGSPDGPFDTNARFRAFGYAIAQAIRYAEKALGFHLRVLELGGGTGQLGNNIISFLENAHEYLVLDPSPGLRDQQKQKGLHAINNLDCLTPGPTFVFGNEVLDALPVHRVMGMGHEEVLELYVDLDEDGEFFEQSCTLSTRELAERLSDDRVQLGRGQVAEICLELKQFLKSIGRVVDPGYVIFIDYGDHASNLYSHRHRNGTLRSFHHQHQVYDPFFAVGQQDLTADVDYTAACFIAEEVGFEVAGPIPQGTWLRNLGILDYKGPTGLRESDQEEIDVLTRPAGLGSTFDILVFKTKGLPDGPGLQPIS</sequence>
<evidence type="ECO:0000313" key="3">
    <source>
        <dbReference type="EMBL" id="WNM59139.1"/>
    </source>
</evidence>
<dbReference type="AlphaFoldDB" id="A0AA96GBR9"/>
<keyword evidence="1 3" id="KW-0489">Methyltransferase</keyword>
<keyword evidence="4" id="KW-1185">Reference proteome</keyword>
<dbReference type="InterPro" id="IPR029063">
    <property type="entry name" value="SAM-dependent_MTases_sf"/>
</dbReference>
<gene>
    <name evidence="3" type="ORF">PP769_05075</name>
</gene>
<dbReference type="InterPro" id="IPR038375">
    <property type="entry name" value="NDUFAF7_sf"/>
</dbReference>
<keyword evidence="2 3" id="KW-0808">Transferase</keyword>
<name>A0AA96GBR9_9BACT</name>
<dbReference type="PANTHER" id="PTHR12049">
    <property type="entry name" value="PROTEIN ARGININE METHYLTRANSFERASE NDUFAF7, MITOCHONDRIAL"/>
    <property type="match status" value="1"/>
</dbReference>
<evidence type="ECO:0000313" key="4">
    <source>
        <dbReference type="Proteomes" id="UP001302719"/>
    </source>
</evidence>
<dbReference type="EMBL" id="CP116967">
    <property type="protein sequence ID" value="WNM59139.1"/>
    <property type="molecule type" value="Genomic_DNA"/>
</dbReference>
<proteinExistence type="predicted"/>
<dbReference type="KEGG" id="nall:PP769_05075"/>
<dbReference type="PANTHER" id="PTHR12049:SF7">
    <property type="entry name" value="PROTEIN ARGININE METHYLTRANSFERASE NDUFAF7, MITOCHONDRIAL"/>
    <property type="match status" value="1"/>
</dbReference>
<dbReference type="GO" id="GO:0035243">
    <property type="term" value="F:protein-arginine omega-N symmetric methyltransferase activity"/>
    <property type="evidence" value="ECO:0007669"/>
    <property type="project" value="TreeGrafter"/>
</dbReference>
<accession>A0AA96GBR9</accession>